<evidence type="ECO:0000256" key="4">
    <source>
        <dbReference type="ARBA" id="ARBA00022833"/>
    </source>
</evidence>
<dbReference type="EMBL" id="JBAWTH010000026">
    <property type="protein sequence ID" value="KAL2286139.1"/>
    <property type="molecule type" value="Genomic_DNA"/>
</dbReference>
<dbReference type="InterPro" id="IPR036874">
    <property type="entry name" value="Carbonic_anhydrase_sf"/>
</dbReference>
<sequence length="96" mass="10998">MDHFLGSLEDVFVIQHTDCGALHMTEDGIKGYLKERHLGDDEQIDKLQFGVGNKLEQRVRDNVKLIQDSPFVREELKARTKGLIYDIKTGVLTELQ</sequence>
<dbReference type="SUPFAM" id="SSF53056">
    <property type="entry name" value="beta-carbonic anhydrase, cab"/>
    <property type="match status" value="1"/>
</dbReference>
<keyword evidence="3" id="KW-0479">Metal-binding</keyword>
<reference evidence="5 6" key="1">
    <citation type="submission" date="2024-03" db="EMBL/GenBank/DDBJ databases">
        <title>A high-quality draft genome sequence of Diaporthe vaccinii, a causative agent of upright dieback and viscid rot disease in cranberry plants.</title>
        <authorList>
            <person name="Sarrasin M."/>
            <person name="Lang B.F."/>
            <person name="Burger G."/>
        </authorList>
    </citation>
    <scope>NUCLEOTIDE SEQUENCE [LARGE SCALE GENOMIC DNA]</scope>
    <source>
        <strain evidence="5 6">IS7</strain>
    </source>
</reference>
<comment type="similarity">
    <text evidence="2">Belongs to the beta-class carbonic anhydrase family.</text>
</comment>
<dbReference type="InterPro" id="IPR001765">
    <property type="entry name" value="Carbonic_anhydrase"/>
</dbReference>
<evidence type="ECO:0000256" key="2">
    <source>
        <dbReference type="ARBA" id="ARBA00006217"/>
    </source>
</evidence>
<keyword evidence="6" id="KW-1185">Reference proteome</keyword>
<name>A0ABR4EUN3_9PEZI</name>
<dbReference type="PANTHER" id="PTHR43175">
    <property type="entry name" value="CARBONIC ANHYDRASE"/>
    <property type="match status" value="1"/>
</dbReference>
<keyword evidence="4" id="KW-0862">Zinc</keyword>
<evidence type="ECO:0000313" key="5">
    <source>
        <dbReference type="EMBL" id="KAL2286139.1"/>
    </source>
</evidence>
<dbReference type="Proteomes" id="UP001600888">
    <property type="component" value="Unassembled WGS sequence"/>
</dbReference>
<evidence type="ECO:0008006" key="7">
    <source>
        <dbReference type="Google" id="ProtNLM"/>
    </source>
</evidence>
<comment type="caution">
    <text evidence="5">The sequence shown here is derived from an EMBL/GenBank/DDBJ whole genome shotgun (WGS) entry which is preliminary data.</text>
</comment>
<evidence type="ECO:0000313" key="6">
    <source>
        <dbReference type="Proteomes" id="UP001600888"/>
    </source>
</evidence>
<proteinExistence type="inferred from homology"/>
<evidence type="ECO:0000256" key="3">
    <source>
        <dbReference type="ARBA" id="ARBA00022723"/>
    </source>
</evidence>
<gene>
    <name evidence="5" type="ORF">FJTKL_07353</name>
</gene>
<protein>
    <recommendedName>
        <fullName evidence="7">Carbonic anhydrase</fullName>
    </recommendedName>
</protein>
<dbReference type="PANTHER" id="PTHR43175:SF3">
    <property type="entry name" value="CARBON DISULFIDE HYDROLASE"/>
    <property type="match status" value="1"/>
</dbReference>
<organism evidence="5 6">
    <name type="scientific">Diaporthe vaccinii</name>
    <dbReference type="NCBI Taxonomy" id="105482"/>
    <lineage>
        <taxon>Eukaryota</taxon>
        <taxon>Fungi</taxon>
        <taxon>Dikarya</taxon>
        <taxon>Ascomycota</taxon>
        <taxon>Pezizomycotina</taxon>
        <taxon>Sordariomycetes</taxon>
        <taxon>Sordariomycetidae</taxon>
        <taxon>Diaporthales</taxon>
        <taxon>Diaporthaceae</taxon>
        <taxon>Diaporthe</taxon>
        <taxon>Diaporthe eres species complex</taxon>
    </lineage>
</organism>
<evidence type="ECO:0000256" key="1">
    <source>
        <dbReference type="ARBA" id="ARBA00001947"/>
    </source>
</evidence>
<comment type="cofactor">
    <cofactor evidence="1">
        <name>Zn(2+)</name>
        <dbReference type="ChEBI" id="CHEBI:29105"/>
    </cofactor>
</comment>
<accession>A0ABR4EUN3</accession>
<dbReference type="Gene3D" id="3.40.1050.10">
    <property type="entry name" value="Carbonic anhydrase"/>
    <property type="match status" value="1"/>
</dbReference>